<dbReference type="EMBL" id="JACJID010000003">
    <property type="protein sequence ID" value="MBA8927209.1"/>
    <property type="molecule type" value="Genomic_DNA"/>
</dbReference>
<dbReference type="RefSeq" id="WP_025355610.1">
    <property type="nucleotide sequence ID" value="NZ_BAAABQ010000057.1"/>
</dbReference>
<dbReference type="PANTHER" id="PTHR33169">
    <property type="entry name" value="PADR-FAMILY TRANSCRIPTIONAL REGULATOR"/>
    <property type="match status" value="1"/>
</dbReference>
<dbReference type="InterPro" id="IPR036390">
    <property type="entry name" value="WH_DNA-bd_sf"/>
</dbReference>
<reference evidence="2 3" key="1">
    <citation type="submission" date="2020-08" db="EMBL/GenBank/DDBJ databases">
        <title>Genomic Encyclopedia of Archaeal and Bacterial Type Strains, Phase II (KMG-II): from individual species to whole genera.</title>
        <authorList>
            <person name="Goeker M."/>
        </authorList>
    </citation>
    <scope>NUCLEOTIDE SEQUENCE [LARGE SCALE GENOMIC DNA]</scope>
    <source>
        <strain evidence="2 3">DSM 43850</strain>
    </source>
</reference>
<keyword evidence="3" id="KW-1185">Reference proteome</keyword>
<name>A0ABR6BK09_9PSEU</name>
<dbReference type="Proteomes" id="UP000517916">
    <property type="component" value="Unassembled WGS sequence"/>
</dbReference>
<dbReference type="InterPro" id="IPR052509">
    <property type="entry name" value="Metal_resp_DNA-bind_regulator"/>
</dbReference>
<protein>
    <submittedName>
        <fullName evidence="2">Poly-beta-hydroxybutyrate-responsive repressor</fullName>
    </submittedName>
</protein>
<evidence type="ECO:0000313" key="2">
    <source>
        <dbReference type="EMBL" id="MBA8927209.1"/>
    </source>
</evidence>
<sequence length="126" mass="13938">MRDCEPRNFVRPCLLLLLGERPDHGYGLIERLRELCGADNDASGIYRALRNLERDGLVCSAWRTATPGPARRCYELTALGESVLADCAEGLRATRAAIDAFLGRYARDRAMARTAAQAPATPIYRI</sequence>
<evidence type="ECO:0000313" key="3">
    <source>
        <dbReference type="Proteomes" id="UP000517916"/>
    </source>
</evidence>
<dbReference type="PANTHER" id="PTHR33169:SF14">
    <property type="entry name" value="TRANSCRIPTIONAL REGULATOR RV3488"/>
    <property type="match status" value="1"/>
</dbReference>
<feature type="domain" description="Transcription regulator PadR N-terminal" evidence="1">
    <location>
        <begin position="14"/>
        <end position="85"/>
    </location>
</feature>
<evidence type="ECO:0000259" key="1">
    <source>
        <dbReference type="Pfam" id="PF03551"/>
    </source>
</evidence>
<accession>A0ABR6BK09</accession>
<organism evidence="2 3">
    <name type="scientific">Kutzneria viridogrisea</name>
    <dbReference type="NCBI Taxonomy" id="47990"/>
    <lineage>
        <taxon>Bacteria</taxon>
        <taxon>Bacillati</taxon>
        <taxon>Actinomycetota</taxon>
        <taxon>Actinomycetes</taxon>
        <taxon>Pseudonocardiales</taxon>
        <taxon>Pseudonocardiaceae</taxon>
        <taxon>Kutzneria</taxon>
    </lineage>
</organism>
<dbReference type="SUPFAM" id="SSF46785">
    <property type="entry name" value="Winged helix' DNA-binding domain"/>
    <property type="match status" value="1"/>
</dbReference>
<dbReference type="InterPro" id="IPR005149">
    <property type="entry name" value="Tscrpt_reg_PadR_N"/>
</dbReference>
<dbReference type="Pfam" id="PF03551">
    <property type="entry name" value="PadR"/>
    <property type="match status" value="1"/>
</dbReference>
<proteinExistence type="predicted"/>
<dbReference type="InterPro" id="IPR036388">
    <property type="entry name" value="WH-like_DNA-bd_sf"/>
</dbReference>
<gene>
    <name evidence="2" type="ORF">BC739_004415</name>
</gene>
<comment type="caution">
    <text evidence="2">The sequence shown here is derived from an EMBL/GenBank/DDBJ whole genome shotgun (WGS) entry which is preliminary data.</text>
</comment>
<dbReference type="Gene3D" id="1.10.10.10">
    <property type="entry name" value="Winged helix-like DNA-binding domain superfamily/Winged helix DNA-binding domain"/>
    <property type="match status" value="1"/>
</dbReference>